<dbReference type="GO" id="GO:0000724">
    <property type="term" value="P:double-strand break repair via homologous recombination"/>
    <property type="evidence" value="ECO:0007669"/>
    <property type="project" value="TreeGrafter"/>
</dbReference>
<keyword evidence="17" id="KW-0238">DNA-binding</keyword>
<feature type="region of interest" description="Disordered" evidence="23">
    <location>
        <begin position="2510"/>
        <end position="2806"/>
    </location>
</feature>
<dbReference type="SUPFAM" id="SSF56672">
    <property type="entry name" value="DNA/RNA polymerases"/>
    <property type="match status" value="1"/>
</dbReference>
<comment type="subunit">
    <text evidence="21">Forms DNA polymerase zeta with REV7.</text>
</comment>
<keyword evidence="14" id="KW-0239">DNA-directed DNA polymerase</keyword>
<dbReference type="InterPro" id="IPR001876">
    <property type="entry name" value="Znf_RanBP2"/>
</dbReference>
<dbReference type="InterPro" id="IPR056435">
    <property type="entry name" value="DPOD/Z_N"/>
</dbReference>
<dbReference type="InterPro" id="IPR012337">
    <property type="entry name" value="RNaseH-like_sf"/>
</dbReference>
<feature type="region of interest" description="Disordered" evidence="23">
    <location>
        <begin position="552"/>
        <end position="575"/>
    </location>
</feature>
<evidence type="ECO:0000256" key="18">
    <source>
        <dbReference type="ARBA" id="ARBA00023204"/>
    </source>
</evidence>
<evidence type="ECO:0000256" key="3">
    <source>
        <dbReference type="ARBA" id="ARBA00005755"/>
    </source>
</evidence>
<dbReference type="Gene3D" id="4.10.1060.10">
    <property type="entry name" value="Zinc finger, RanBP2-type"/>
    <property type="match status" value="2"/>
</dbReference>
<dbReference type="Gene3D" id="1.10.287.690">
    <property type="entry name" value="Helix hairpin bin"/>
    <property type="match status" value="1"/>
</dbReference>
<evidence type="ECO:0000256" key="22">
    <source>
        <dbReference type="PROSITE-ProRule" id="PRU00322"/>
    </source>
</evidence>
<keyword evidence="12 22" id="KW-0863">Zinc-finger</keyword>
<dbReference type="GO" id="GO:0003677">
    <property type="term" value="F:DNA binding"/>
    <property type="evidence" value="ECO:0007669"/>
    <property type="project" value="UniProtKB-KW"/>
</dbReference>
<comment type="similarity">
    <text evidence="3">Belongs to the DNA polymerase type-B family.</text>
</comment>
<dbReference type="Pfam" id="PF14260">
    <property type="entry name" value="zf-C4pol"/>
    <property type="match status" value="1"/>
</dbReference>
<feature type="compositionally biased region" description="Basic and acidic residues" evidence="23">
    <location>
        <begin position="2666"/>
        <end position="2685"/>
    </location>
</feature>
<dbReference type="GO" id="GO:0016035">
    <property type="term" value="C:zeta DNA polymerase complex"/>
    <property type="evidence" value="ECO:0007669"/>
    <property type="project" value="InterPro"/>
</dbReference>
<dbReference type="InterPro" id="IPR030559">
    <property type="entry name" value="PolZ_Rev3"/>
</dbReference>
<evidence type="ECO:0000256" key="20">
    <source>
        <dbReference type="ARBA" id="ARBA00049244"/>
    </source>
</evidence>
<dbReference type="InterPro" id="IPR042087">
    <property type="entry name" value="DNA_pol_B_thumb"/>
</dbReference>
<feature type="compositionally biased region" description="Acidic residues" evidence="23">
    <location>
        <begin position="2550"/>
        <end position="2559"/>
    </location>
</feature>
<evidence type="ECO:0000256" key="13">
    <source>
        <dbReference type="ARBA" id="ARBA00022833"/>
    </source>
</evidence>
<dbReference type="GO" id="GO:0005634">
    <property type="term" value="C:nucleus"/>
    <property type="evidence" value="ECO:0007669"/>
    <property type="project" value="UniProtKB-SubCell"/>
</dbReference>
<name>A0A5A7U379_CUCMM</name>
<keyword evidence="8" id="KW-0548">Nucleotidyltransferase</keyword>
<dbReference type="InterPro" id="IPR017964">
    <property type="entry name" value="DNA-dir_DNA_pol_B_CS"/>
</dbReference>
<feature type="compositionally biased region" description="Polar residues" evidence="23">
    <location>
        <begin position="558"/>
        <end position="567"/>
    </location>
</feature>
<evidence type="ECO:0000256" key="10">
    <source>
        <dbReference type="ARBA" id="ARBA00022723"/>
    </source>
</evidence>
<gene>
    <name evidence="25" type="ORF">E6C27_scaffold385G00790</name>
</gene>
<keyword evidence="6" id="KW-0004">4Fe-4S</keyword>
<feature type="compositionally biased region" description="Low complexity" evidence="23">
    <location>
        <begin position="2640"/>
        <end position="2649"/>
    </location>
</feature>
<evidence type="ECO:0000256" key="1">
    <source>
        <dbReference type="ARBA" id="ARBA00001966"/>
    </source>
</evidence>
<dbReference type="SUPFAM" id="SSF53098">
    <property type="entry name" value="Ribonuclease H-like"/>
    <property type="match status" value="1"/>
</dbReference>
<dbReference type="Gene3D" id="1.10.132.60">
    <property type="entry name" value="DNA polymerase family B, C-terminal domain"/>
    <property type="match status" value="1"/>
</dbReference>
<comment type="catalytic activity">
    <reaction evidence="20">
        <text>DNA(n) + a 2'-deoxyribonucleoside 5'-triphosphate = DNA(n+1) + diphosphate</text>
        <dbReference type="Rhea" id="RHEA:22508"/>
        <dbReference type="Rhea" id="RHEA-COMP:17339"/>
        <dbReference type="Rhea" id="RHEA-COMP:17340"/>
        <dbReference type="ChEBI" id="CHEBI:33019"/>
        <dbReference type="ChEBI" id="CHEBI:61560"/>
        <dbReference type="ChEBI" id="CHEBI:173112"/>
        <dbReference type="EC" id="2.7.7.7"/>
    </reaction>
</comment>
<keyword evidence="16" id="KW-0411">Iron-sulfur</keyword>
<keyword evidence="15" id="KW-0408">Iron</keyword>
<dbReference type="FunFam" id="3.30.342.10:FF:000014">
    <property type="entry name" value="DNA polymerase"/>
    <property type="match status" value="1"/>
</dbReference>
<feature type="compositionally biased region" description="Basic residues" evidence="23">
    <location>
        <begin position="2307"/>
        <end position="2322"/>
    </location>
</feature>
<dbReference type="InterPro" id="IPR006172">
    <property type="entry name" value="DNA-dir_DNA_pol_B"/>
</dbReference>
<keyword evidence="19" id="KW-0539">Nucleus</keyword>
<evidence type="ECO:0000256" key="6">
    <source>
        <dbReference type="ARBA" id="ARBA00022485"/>
    </source>
</evidence>
<evidence type="ECO:0000256" key="14">
    <source>
        <dbReference type="ARBA" id="ARBA00022932"/>
    </source>
</evidence>
<dbReference type="Pfam" id="PF00641">
    <property type="entry name" value="Zn_ribbon_RanBP"/>
    <property type="match status" value="2"/>
</dbReference>
<evidence type="ECO:0000256" key="2">
    <source>
        <dbReference type="ARBA" id="ARBA00004123"/>
    </source>
</evidence>
<dbReference type="CDD" id="cd05778">
    <property type="entry name" value="DNA_polB_zeta_exo"/>
    <property type="match status" value="1"/>
</dbReference>
<evidence type="ECO:0000256" key="23">
    <source>
        <dbReference type="SAM" id="MobiDB-lite"/>
    </source>
</evidence>
<accession>A0A5A7U379</accession>
<feature type="compositionally biased region" description="Basic and acidic residues" evidence="23">
    <location>
        <begin position="2515"/>
        <end position="2531"/>
    </location>
</feature>
<evidence type="ECO:0000256" key="9">
    <source>
        <dbReference type="ARBA" id="ARBA00022705"/>
    </source>
</evidence>
<dbReference type="FunFam" id="1.10.132.60:FF:000007">
    <property type="entry name" value="DNA polymerase"/>
    <property type="match status" value="1"/>
</dbReference>
<dbReference type="InterPro" id="IPR036443">
    <property type="entry name" value="Znf_RanBP2_sf"/>
</dbReference>
<dbReference type="Pfam" id="PF24065">
    <property type="entry name" value="REV3_N"/>
    <property type="match status" value="1"/>
</dbReference>
<evidence type="ECO:0000256" key="5">
    <source>
        <dbReference type="ARBA" id="ARBA00021589"/>
    </source>
</evidence>
<evidence type="ECO:0000259" key="24">
    <source>
        <dbReference type="PROSITE" id="PS50199"/>
    </source>
</evidence>
<dbReference type="GO" id="GO:0003887">
    <property type="term" value="F:DNA-directed DNA polymerase activity"/>
    <property type="evidence" value="ECO:0007669"/>
    <property type="project" value="UniProtKB-KW"/>
</dbReference>
<dbReference type="SMART" id="SM00486">
    <property type="entry name" value="POLBc"/>
    <property type="match status" value="1"/>
</dbReference>
<keyword evidence="18" id="KW-0234">DNA repair</keyword>
<reference evidence="25 26" key="1">
    <citation type="submission" date="2019-08" db="EMBL/GenBank/DDBJ databases">
        <title>Draft genome sequences of two oriental melons (Cucumis melo L. var makuwa).</title>
        <authorList>
            <person name="Kwon S.-Y."/>
        </authorList>
    </citation>
    <scope>NUCLEOTIDE SEQUENCE [LARGE SCALE GENOMIC DNA]</scope>
    <source>
        <strain evidence="26">cv. SW 3</strain>
        <tissue evidence="25">Leaf</tissue>
    </source>
</reference>
<comment type="cofactor">
    <cofactor evidence="1">
        <name>[4Fe-4S] cluster</name>
        <dbReference type="ChEBI" id="CHEBI:49883"/>
    </cofactor>
</comment>
<comment type="caution">
    <text evidence="25">The sequence shown here is derived from an EMBL/GenBank/DDBJ whole genome shotgun (WGS) entry which is preliminary data.</text>
</comment>
<evidence type="ECO:0000256" key="12">
    <source>
        <dbReference type="ARBA" id="ARBA00022771"/>
    </source>
</evidence>
<dbReference type="InterPro" id="IPR036397">
    <property type="entry name" value="RNaseH_sf"/>
</dbReference>
<dbReference type="Gene3D" id="3.30.420.10">
    <property type="entry name" value="Ribonuclease H-like superfamily/Ribonuclease H"/>
    <property type="match status" value="1"/>
</dbReference>
<dbReference type="Pfam" id="PF00136">
    <property type="entry name" value="DNA_pol_B"/>
    <property type="match status" value="1"/>
</dbReference>
<dbReference type="FunFam" id="3.30.420.10:FF:000082">
    <property type="entry name" value="DNA polymerase"/>
    <property type="match status" value="1"/>
</dbReference>
<dbReference type="GO" id="GO:0042276">
    <property type="term" value="P:error-prone translesion synthesis"/>
    <property type="evidence" value="ECO:0007669"/>
    <property type="project" value="TreeGrafter"/>
</dbReference>
<dbReference type="GO" id="GO:0051539">
    <property type="term" value="F:4 iron, 4 sulfur cluster binding"/>
    <property type="evidence" value="ECO:0007669"/>
    <property type="project" value="UniProtKB-KW"/>
</dbReference>
<dbReference type="EMBL" id="SSTE01013029">
    <property type="protein sequence ID" value="KAA0048011.1"/>
    <property type="molecule type" value="Genomic_DNA"/>
</dbReference>
<organism evidence="25 26">
    <name type="scientific">Cucumis melo var. makuwa</name>
    <name type="common">Oriental melon</name>
    <dbReference type="NCBI Taxonomy" id="1194695"/>
    <lineage>
        <taxon>Eukaryota</taxon>
        <taxon>Viridiplantae</taxon>
        <taxon>Streptophyta</taxon>
        <taxon>Embryophyta</taxon>
        <taxon>Tracheophyta</taxon>
        <taxon>Spermatophyta</taxon>
        <taxon>Magnoliopsida</taxon>
        <taxon>eudicotyledons</taxon>
        <taxon>Gunneridae</taxon>
        <taxon>Pentapetalae</taxon>
        <taxon>rosids</taxon>
        <taxon>fabids</taxon>
        <taxon>Cucurbitales</taxon>
        <taxon>Cucurbitaceae</taxon>
        <taxon>Benincaseae</taxon>
        <taxon>Cucumis</taxon>
    </lineage>
</organism>
<dbReference type="Pfam" id="PF03104">
    <property type="entry name" value="DNA_pol_B_exo1"/>
    <property type="match status" value="1"/>
</dbReference>
<dbReference type="InterPro" id="IPR025687">
    <property type="entry name" value="Znf-C4pol"/>
</dbReference>
<evidence type="ECO:0000256" key="15">
    <source>
        <dbReference type="ARBA" id="ARBA00023004"/>
    </source>
</evidence>
<dbReference type="PROSITE" id="PS00116">
    <property type="entry name" value="DNA_POLYMERASE_B"/>
    <property type="match status" value="1"/>
</dbReference>
<evidence type="ECO:0000256" key="19">
    <source>
        <dbReference type="ARBA" id="ARBA00023242"/>
    </source>
</evidence>
<evidence type="ECO:0000256" key="17">
    <source>
        <dbReference type="ARBA" id="ARBA00023125"/>
    </source>
</evidence>
<evidence type="ECO:0000313" key="26">
    <source>
        <dbReference type="Proteomes" id="UP000321393"/>
    </source>
</evidence>
<dbReference type="PRINTS" id="PR00106">
    <property type="entry name" value="DNAPOLB"/>
</dbReference>
<dbReference type="InterPro" id="IPR043502">
    <property type="entry name" value="DNA/RNA_pol_sf"/>
</dbReference>
<dbReference type="STRING" id="1194695.A0A5A7U379"/>
<keyword evidence="13" id="KW-0862">Zinc</keyword>
<keyword evidence="9" id="KW-0235">DNA replication</keyword>
<dbReference type="InterPro" id="IPR056447">
    <property type="entry name" value="REV3_N"/>
</dbReference>
<dbReference type="Gene3D" id="3.30.342.10">
    <property type="entry name" value="DNA Polymerase, chain B, domain 1"/>
    <property type="match status" value="1"/>
</dbReference>
<evidence type="ECO:0000256" key="8">
    <source>
        <dbReference type="ARBA" id="ARBA00022695"/>
    </source>
</evidence>
<keyword evidence="7" id="KW-0808">Transferase</keyword>
<sequence length="2819" mass="315690">MGDSQAESCVFSVRVVSIDYYLAPPIPGLDISYSSFQGGKVNEVPVLRIYGSTPAGQKTCVHVHGVLPYLYVPCSEILLLSNDKGEALGNNVALALEKALKLKGNSGSKRQHVHGYNLVRAKKLYGYHSSEELFMKIYLYYPQDITRAANLLLNGAVLEKSLQPYESHIPFVLQFLVDYNLYGMGLLHLVKLKFRLPVPDAPGKKLDEIFRYMHENHAMDNPTYMPSDPQADTSNEAASTSPVWISSKIPTDWMWKFPTSMDTLDDNGINFCKRQSVCELEGDVTVEDILNQHSKLYTSFSQNHSDVKMVQSLVSIWEEYRRTGVQEAPLPPDPGKPLAKEVLETFSPGMDYEKKLTELYERPKSPSVLTPLEKDERLVQSLTSSVNEANITRVGCSEGESLKHVEETGRTNSDLFFASSFEDHDKMLTEGEDLVPRLSMDEVQVTPKAVDEEALGLLRWLATSHAAQDINSDDELLCETILGPLLPAANMDQVLERASQDYGSESQKECQDILDSVEDLDGFEGFNKTKCCPDDEHFFRSSSEETIPQLDGAADDMFSSSGGSTENSPDRDLNVENERSSKLAILLHGIDSGSCSHKKEKSFWGSLPFHEAEKVNTDSTCVNSCRPDIWTSSTKDSEFISCFSSEDGGQVDVTLRNAGTGTHNSREGRSVRDLMRRKRNSRNEPLDCGYGKAQNFTVDSRQKKVWSRDLNSGVLRSNENSLRFRDSSHLMPCLTNPNASVNVFYENKPAYSNSSMYGRLPLVDVCDGFEQASLPNVGEIPGSETVSGPSQVCFDAWLSEAETPGVGPASLGGCEILASKKSNSGVCNADAHDSTPSMQCADGDYFSPSTKRRFLLGNQNSNDRKQKDDAVLPGLGQSMSMVTNFDGEQILSIGLTTCRKPPNADLVHKEPFASTSSTMSWKRAFLKQKDVEGETGRALDDLLPFFLDRDKNDIFEDHGYSSPKEAAMGVPIHYRNDGSFMYILTPVNSPPSTDSVRQWVTTAQGALRINSGKTLVDDRNKPLPQPASSSHTSHTVNHGGLPNSSADETSVPENLEPVKSGVTGEVRACASLSQDASQISGPDGISKATPLSQIGFRDPASVGGIQQLTLLSIEVQAECRGDLRPDPQLDAVKMIALAIQTDSGPVVEVVLILCTNIDSSKRNRYGIGYKVLVHHEEKCLFQSFMKIIYLTDPDILIGWDIQGSSLGYLAERASQLGINLLNKISRTPDEAKMLDGDSKTHTEIPENLVSELVDSDSTVVEDMIIEDEWGRTHASGIHIGGRIVLNLWRLMRNEVKLNIYTLEAVAEAVLRRKLPYIHHRVLTQWFNSGPRQARFRCIEYVMERAKLNLQLMSQLDMINRTSELARVFGIEFFSVLSRGSQYRVESMLLRLAHSQNYLAVSPGNLQVASQPAMECLPLVMEPESGFYADPVVVLDFQSLYPSMIIAYNLCFCTCLGKVAPSKVNTLGVISYSPEQQVVNELKDQILFTPNGAMYVTPKVRKGILPRLLEEILLTRIMVKQEMKKLAPSQKVLQRVFNARQLALKLIANVTYGYTAAGFSGRMPCAELADSIVQCGRRTLESAISFVNSQEKWKAKVIYGDTDSMFVLLKGRTVEQAFGIGQEIASAISAMNPNPVTLKMEKVYSPCFLLTKKRYVGYSFESPEQIEPIFDAKGIETVRRDTCAAVAKTMEQSLRLFFEHQDISEIKTYLQRQWKRILSGRVSIQDFIFAKEVRLGTYRTRGPSALPPAAIVATKAMRIDPRAEPRYAERIPYVVIYREPGARLADMVVDPMDLLAVDSPYRLNTLYYINKQIIPALQRVFSLVGANLNQWFLEMPRPVREVFFKQPVSAANPNRTRIDYYYLSKHCILCGELVQTSSNLCNQCLQNEAASTTAIIRRTSKLESEMQHLAAICQHCGGADGIVEFGVKCTSFACSVFYERLKTQKELRGLVAVAAHKDLYPKLPVECPLSSTMTYSPFSLLFLKRLPFSSKTSNAPLSSPLLSHLLAIGTSKRFFTSQISSTPSPPSSDPKPNSLSARMSFIFDQIDAIEKERSQKDQTLQRIRAWRQSKTTQNPPLGDNVNNSEPALEIDEGHEVEIVEKKKNEIELVHPWREWIELMERLVQQNYFDHKRKNEGKMVEKMGFSASDVALEEDVGLDLSKDFTAVYTACLNFGKDRFDIMRSLSKKDIQMLVGFGCPSPDKKVVFSAKLLRKLVHLDEGDVCSSCSLRNSCERAYLVTNKEDEARTIDIMRVLFTFGFDHMNGTVVNDSLLKRKTVKAVVRKLLHQVVKLGSVPIDPTLTPPVIKKPPPKVKKPPPPPRRRVGRDDVEMKKGDWLCSKCDFLNFAKNTACLQCDAKRPKRQLLPGEWECPQCNFLNYRRNMACFHCECKRPAETFLDNEEQEKPHAPSKFEKIANRQEVSNAWNFDFDDDESDGADVAAFEHADSSIAAEGSRSDFQARGSKLGWDLPERQHSDAGNRGPGVGFDDFVDEEDDIDSYELDSSNSASKLHSVNFSDIERDSGSEDGNEDHRPGVRAYNKRPARQQAGFSGSEDDELDFVSDDNISVKENWKSSHVAGPRQKSRDRGLTGRSRRGLSYGSDEAFGLDSDLDEDVDEGPQSRFSKGKDFDSGRKLFQRRGSSRMESGLSSGSDFDDFDRGMHRQKLRGNQRENHRWESDQRSRGDKFTKGSGFQSSNFRNDRKNTFQRENNRRGSDHRARGDKFTKGSEFQSNNFRNGRKNTFDDDFDDFDDKPHRSRGANSKFHGNNHGGRGTYGPRASKPDFRGSKEGYKKHRPERYNEYDTATNKDTVQFRNSRRVIER</sequence>
<feature type="compositionally biased region" description="Basic and acidic residues" evidence="23">
    <location>
        <begin position="2777"/>
        <end position="2787"/>
    </location>
</feature>
<dbReference type="InterPro" id="IPR006133">
    <property type="entry name" value="DNA-dir_DNA_pol_B_exonuc"/>
</dbReference>
<feature type="region of interest" description="Disordered" evidence="23">
    <location>
        <begin position="2466"/>
        <end position="2488"/>
    </location>
</feature>
<dbReference type="PANTHER" id="PTHR45812:SF1">
    <property type="entry name" value="DNA POLYMERASE ZETA CATALYTIC SUBUNIT"/>
    <property type="match status" value="1"/>
</dbReference>
<keyword evidence="11" id="KW-0227">DNA damage</keyword>
<dbReference type="GO" id="GO:0006260">
    <property type="term" value="P:DNA replication"/>
    <property type="evidence" value="ECO:0007669"/>
    <property type="project" value="UniProtKB-KW"/>
</dbReference>
<feature type="compositionally biased region" description="Basic and acidic residues" evidence="23">
    <location>
        <begin position="2696"/>
        <end position="2723"/>
    </location>
</feature>
<dbReference type="InterPro" id="IPR006134">
    <property type="entry name" value="DNA-dir_DNA_pol_B_multi_dom"/>
</dbReference>
<evidence type="ECO:0000256" key="21">
    <source>
        <dbReference type="ARBA" id="ARBA00066055"/>
    </source>
</evidence>
<feature type="domain" description="RanBP2-type" evidence="24">
    <location>
        <begin position="2363"/>
        <end position="2392"/>
    </location>
</feature>
<dbReference type="OrthoDB" id="2414538at2759"/>
<protein>
    <recommendedName>
        <fullName evidence="5">DNA polymerase zeta catalytic subunit</fullName>
        <ecNumber evidence="4">2.7.7.7</ecNumber>
    </recommendedName>
</protein>
<dbReference type="PROSITE" id="PS01358">
    <property type="entry name" value="ZF_RANBP2_1"/>
    <property type="match status" value="2"/>
</dbReference>
<dbReference type="Gene3D" id="3.90.1600.10">
    <property type="entry name" value="Palm domain of DNA polymerase"/>
    <property type="match status" value="1"/>
</dbReference>
<dbReference type="Proteomes" id="UP000321393">
    <property type="component" value="Unassembled WGS sequence"/>
</dbReference>
<evidence type="ECO:0000313" key="25">
    <source>
        <dbReference type="EMBL" id="KAA0048011.1"/>
    </source>
</evidence>
<evidence type="ECO:0000256" key="11">
    <source>
        <dbReference type="ARBA" id="ARBA00022763"/>
    </source>
</evidence>
<comment type="subcellular location">
    <subcellularLocation>
        <location evidence="2">Nucleus</location>
    </subcellularLocation>
</comment>
<dbReference type="GO" id="GO:0000166">
    <property type="term" value="F:nucleotide binding"/>
    <property type="evidence" value="ECO:0007669"/>
    <property type="project" value="InterPro"/>
</dbReference>
<dbReference type="PROSITE" id="PS50199">
    <property type="entry name" value="ZF_RANBP2_2"/>
    <property type="match status" value="2"/>
</dbReference>
<feature type="region of interest" description="Disordered" evidence="23">
    <location>
        <begin position="1010"/>
        <end position="1056"/>
    </location>
</feature>
<dbReference type="FunFam" id="4.10.1060.10:FF:000014">
    <property type="entry name" value="Putative zinc finger, RanBP2-type"/>
    <property type="match status" value="1"/>
</dbReference>
<feature type="region of interest" description="Disordered" evidence="23">
    <location>
        <begin position="2299"/>
        <end position="2325"/>
    </location>
</feature>
<dbReference type="FunFam" id="1.10.287.690:FF:000002">
    <property type="entry name" value="DNA polymerase zeta"/>
    <property type="match status" value="1"/>
</dbReference>
<dbReference type="Pfam" id="PF24055">
    <property type="entry name" value="POL3_N"/>
    <property type="match status" value="1"/>
</dbReference>
<feature type="domain" description="RanBP2-type" evidence="24">
    <location>
        <begin position="2330"/>
        <end position="2359"/>
    </location>
</feature>
<proteinExistence type="inferred from homology"/>
<dbReference type="SMART" id="SM00547">
    <property type="entry name" value="ZnF_RBZ"/>
    <property type="match status" value="2"/>
</dbReference>
<dbReference type="SUPFAM" id="SSF90209">
    <property type="entry name" value="Ran binding protein zinc finger-like"/>
    <property type="match status" value="1"/>
</dbReference>
<evidence type="ECO:0000256" key="7">
    <source>
        <dbReference type="ARBA" id="ARBA00022679"/>
    </source>
</evidence>
<evidence type="ECO:0000256" key="4">
    <source>
        <dbReference type="ARBA" id="ARBA00012417"/>
    </source>
</evidence>
<dbReference type="EC" id="2.7.7.7" evidence="4"/>
<feature type="compositionally biased region" description="Polar residues" evidence="23">
    <location>
        <begin position="1026"/>
        <end position="1052"/>
    </location>
</feature>
<dbReference type="PANTHER" id="PTHR45812">
    <property type="entry name" value="DNA POLYMERASE ZETA CATALYTIC SUBUNIT"/>
    <property type="match status" value="1"/>
</dbReference>
<dbReference type="CDD" id="cd05534">
    <property type="entry name" value="POLBc_zeta"/>
    <property type="match status" value="1"/>
</dbReference>
<dbReference type="InterPro" id="IPR023211">
    <property type="entry name" value="DNA_pol_palm_dom_sf"/>
</dbReference>
<evidence type="ECO:0000256" key="16">
    <source>
        <dbReference type="ARBA" id="ARBA00023014"/>
    </source>
</evidence>
<keyword evidence="10" id="KW-0479">Metal-binding</keyword>
<dbReference type="GO" id="GO:0008270">
    <property type="term" value="F:zinc ion binding"/>
    <property type="evidence" value="ECO:0007669"/>
    <property type="project" value="UniProtKB-KW"/>
</dbReference>